<gene>
    <name evidence="7" type="ORF">H2201_005604</name>
</gene>
<organism evidence="7 8">
    <name type="scientific">Coniosporium apollinis</name>
    <dbReference type="NCBI Taxonomy" id="61459"/>
    <lineage>
        <taxon>Eukaryota</taxon>
        <taxon>Fungi</taxon>
        <taxon>Dikarya</taxon>
        <taxon>Ascomycota</taxon>
        <taxon>Pezizomycotina</taxon>
        <taxon>Dothideomycetes</taxon>
        <taxon>Dothideomycetes incertae sedis</taxon>
        <taxon>Coniosporium</taxon>
    </lineage>
</organism>
<dbReference type="PANTHER" id="PTHR10237">
    <property type="entry name" value="DEFORMED EPIDERMAL AUTOREGULATORY FACTOR 1 HOMOLOG SUPPRESSIN"/>
    <property type="match status" value="1"/>
</dbReference>
<comment type="caution">
    <text evidence="7">The sequence shown here is derived from an EMBL/GenBank/DDBJ whole genome shotgun (WGS) entry which is preliminary data.</text>
</comment>
<evidence type="ECO:0000256" key="5">
    <source>
        <dbReference type="SAM" id="MobiDB-lite"/>
    </source>
</evidence>
<feature type="region of interest" description="Disordered" evidence="5">
    <location>
        <begin position="63"/>
        <end position="89"/>
    </location>
</feature>
<evidence type="ECO:0000256" key="1">
    <source>
        <dbReference type="ARBA" id="ARBA00022723"/>
    </source>
</evidence>
<evidence type="ECO:0000256" key="2">
    <source>
        <dbReference type="ARBA" id="ARBA00022771"/>
    </source>
</evidence>
<dbReference type="InterPro" id="IPR024119">
    <property type="entry name" value="TF_DEAF-1"/>
</dbReference>
<keyword evidence="8" id="KW-1185">Reference proteome</keyword>
<dbReference type="InterPro" id="IPR002893">
    <property type="entry name" value="Znf_MYND"/>
</dbReference>
<feature type="domain" description="MYND-type" evidence="6">
    <location>
        <begin position="11"/>
        <end position="53"/>
    </location>
</feature>
<dbReference type="PANTHER" id="PTHR10237:SF14">
    <property type="entry name" value="MYND-TYPE DOMAIN-CONTAINING PROTEIN"/>
    <property type="match status" value="1"/>
</dbReference>
<reference evidence="7" key="1">
    <citation type="submission" date="2022-10" db="EMBL/GenBank/DDBJ databases">
        <title>Culturing micro-colonial fungi from biological soil crusts in the Mojave desert and describing Neophaeococcomyces mojavensis, and introducing the new genera and species Taxawa tesnikishii.</title>
        <authorList>
            <person name="Kurbessoian T."/>
            <person name="Stajich J.E."/>
        </authorList>
    </citation>
    <scope>NUCLEOTIDE SEQUENCE</scope>
    <source>
        <strain evidence="7">TK_1</strain>
    </source>
</reference>
<dbReference type="EMBL" id="JAPDRL010000043">
    <property type="protein sequence ID" value="KAJ9663396.1"/>
    <property type="molecule type" value="Genomic_DNA"/>
</dbReference>
<evidence type="ECO:0000256" key="3">
    <source>
        <dbReference type="ARBA" id="ARBA00022833"/>
    </source>
</evidence>
<evidence type="ECO:0000313" key="7">
    <source>
        <dbReference type="EMBL" id="KAJ9663396.1"/>
    </source>
</evidence>
<protein>
    <recommendedName>
        <fullName evidence="6">MYND-type domain-containing protein</fullName>
    </recommendedName>
</protein>
<dbReference type="Proteomes" id="UP001172684">
    <property type="component" value="Unassembled WGS sequence"/>
</dbReference>
<dbReference type="Gene3D" id="6.10.140.2220">
    <property type="match status" value="1"/>
</dbReference>
<keyword evidence="2 4" id="KW-0863">Zinc-finger</keyword>
<sequence length="264" mass="29182">MADTNAAVATCASCARPESGPDEKLKRCAKCQTTQYCSRECQKADWKTHKKVCVSNAAAAAASSTTSSATSNNPSSSAANSSTPPKGLLAAVDKPFHRLEAQTWLHDRPEQDVYQLLIDTYRFRMEDHYNLEGEADRDSIYGGARDGRQGFRRFLSRAQSKRGLLPPWWSPEKAAECEAMGMRRSEWTSLASAIEKSDVIEHYGNPQMPMQLRMFGEQIYGRGPGGQDGTEMRKLMMMAEAGGAEMMFGRVRARRALPCKAILA</sequence>
<evidence type="ECO:0000256" key="4">
    <source>
        <dbReference type="PROSITE-ProRule" id="PRU00134"/>
    </source>
</evidence>
<dbReference type="PROSITE" id="PS01360">
    <property type="entry name" value="ZF_MYND_1"/>
    <property type="match status" value="1"/>
</dbReference>
<proteinExistence type="predicted"/>
<feature type="compositionally biased region" description="Low complexity" evidence="5">
    <location>
        <begin position="63"/>
        <end position="85"/>
    </location>
</feature>
<keyword evidence="3" id="KW-0862">Zinc</keyword>
<keyword evidence="1" id="KW-0479">Metal-binding</keyword>
<name>A0ABQ9NP87_9PEZI</name>
<accession>A0ABQ9NP87</accession>
<dbReference type="SUPFAM" id="SSF144232">
    <property type="entry name" value="HIT/MYND zinc finger-like"/>
    <property type="match status" value="1"/>
</dbReference>
<dbReference type="PROSITE" id="PS50865">
    <property type="entry name" value="ZF_MYND_2"/>
    <property type="match status" value="1"/>
</dbReference>
<evidence type="ECO:0000313" key="8">
    <source>
        <dbReference type="Proteomes" id="UP001172684"/>
    </source>
</evidence>
<evidence type="ECO:0000259" key="6">
    <source>
        <dbReference type="PROSITE" id="PS50865"/>
    </source>
</evidence>
<dbReference type="Pfam" id="PF01753">
    <property type="entry name" value="zf-MYND"/>
    <property type="match status" value="1"/>
</dbReference>